<evidence type="ECO:0000313" key="2">
    <source>
        <dbReference type="EMBL" id="BBG24840.1"/>
    </source>
</evidence>
<dbReference type="EMBL" id="AP018930">
    <property type="protein sequence ID" value="BBG27624.1"/>
    <property type="molecule type" value="Genomic_DNA"/>
</dbReference>
<keyword evidence="1" id="KW-0812">Transmembrane</keyword>
<dbReference type="Proteomes" id="UP000325030">
    <property type="component" value="Chromosome"/>
</dbReference>
<keyword evidence="1" id="KW-0472">Membrane</keyword>
<reference evidence="5" key="1">
    <citation type="submission" date="2018-09" db="EMBL/GenBank/DDBJ databases">
        <title>Complete Genome Sequencing of Sulfolobus sp. JCM 16834.</title>
        <authorList>
            <person name="Kato S."/>
            <person name="Itoh T."/>
            <person name="Ohkuma M."/>
        </authorList>
    </citation>
    <scope>NUCLEOTIDE SEQUENCE [LARGE SCALE GENOMIC DNA]</scope>
    <source>
        <strain evidence="5">IC-007</strain>
    </source>
</reference>
<keyword evidence="4" id="KW-1185">Reference proteome</keyword>
<dbReference type="KEGG" id="step:IC006_2174"/>
<sequence>MNSVGTLSLMSKHKYGSAGTLTLVEISFILASSLVIAFNLDFPYTREVMGGKEVSFMNFMITFVTAMFSIIPVRNASFGMSQDISDGTFMTFVQMEGKFKAFIYAYLMDVLYPISIFLVVGTLVLTLATLNYLWWAVESLTGYMFVANLSYTSSLVLRKTFRTFIGSVLSIFIYLAIIFLDLGSIALLAVIDVLLLSFLLYKFRCIEI</sequence>
<name>A0A510E542_9CREN</name>
<feature type="transmembrane region" description="Helical" evidence="1">
    <location>
        <begin position="103"/>
        <end position="126"/>
    </location>
</feature>
<feature type="transmembrane region" description="Helical" evidence="1">
    <location>
        <begin position="54"/>
        <end position="73"/>
    </location>
</feature>
<dbReference type="Proteomes" id="UP000322983">
    <property type="component" value="Chromosome"/>
</dbReference>
<keyword evidence="1" id="KW-1133">Transmembrane helix</keyword>
<evidence type="ECO:0000313" key="5">
    <source>
        <dbReference type="Proteomes" id="UP000325030"/>
    </source>
</evidence>
<gene>
    <name evidence="2" type="ORF">IC006_2174</name>
    <name evidence="3" type="ORF">IC007_2178</name>
</gene>
<evidence type="ECO:0000313" key="3">
    <source>
        <dbReference type="EMBL" id="BBG27624.1"/>
    </source>
</evidence>
<reference evidence="3 4" key="2">
    <citation type="journal article" date="2020" name="Int. J. Syst. Evol. Microbiol.">
        <title>Sulfuracidifex tepidarius gen. nov., sp. nov. and transfer of Sulfolobus metallicus Huber and Stetter 1992 to the genus Sulfuracidifex as Sulfuracidifex metallicus comb. nov.</title>
        <authorList>
            <person name="Itoh T."/>
            <person name="Miura T."/>
            <person name="Sakai H.D."/>
            <person name="Kato S."/>
            <person name="Ohkuma M."/>
            <person name="Takashina T."/>
        </authorList>
    </citation>
    <scope>NUCLEOTIDE SEQUENCE</scope>
    <source>
        <strain evidence="2 4">IC-006</strain>
        <strain evidence="3">IC-007</strain>
    </source>
</reference>
<accession>A0A510DXZ2</accession>
<accession>A0A510E542</accession>
<dbReference type="EMBL" id="AP018929">
    <property type="protein sequence ID" value="BBG24840.1"/>
    <property type="molecule type" value="Genomic_DNA"/>
</dbReference>
<feature type="transmembrane region" description="Helical" evidence="1">
    <location>
        <begin position="132"/>
        <end position="151"/>
    </location>
</feature>
<evidence type="ECO:0000313" key="4">
    <source>
        <dbReference type="Proteomes" id="UP000322983"/>
    </source>
</evidence>
<feature type="transmembrane region" description="Helical" evidence="1">
    <location>
        <begin position="185"/>
        <end position="203"/>
    </location>
</feature>
<organism evidence="3 5">
    <name type="scientific">Sulfuracidifex tepidarius</name>
    <dbReference type="NCBI Taxonomy" id="1294262"/>
    <lineage>
        <taxon>Archaea</taxon>
        <taxon>Thermoproteota</taxon>
        <taxon>Thermoprotei</taxon>
        <taxon>Sulfolobales</taxon>
        <taxon>Sulfolobaceae</taxon>
        <taxon>Sulfuracidifex</taxon>
    </lineage>
</organism>
<proteinExistence type="predicted"/>
<dbReference type="STRING" id="1294262.GCA_001316085_02159"/>
<protein>
    <submittedName>
        <fullName evidence="3">Uncharacterized protein</fullName>
    </submittedName>
</protein>
<feature type="transmembrane region" description="Helical" evidence="1">
    <location>
        <begin position="163"/>
        <end position="179"/>
    </location>
</feature>
<evidence type="ECO:0000256" key="1">
    <source>
        <dbReference type="SAM" id="Phobius"/>
    </source>
</evidence>
<dbReference type="AlphaFoldDB" id="A0A510E542"/>
<feature type="transmembrane region" description="Helical" evidence="1">
    <location>
        <begin position="21"/>
        <end position="42"/>
    </location>
</feature>